<dbReference type="Pfam" id="PF06761">
    <property type="entry name" value="IcmF-related"/>
    <property type="match status" value="1"/>
</dbReference>
<evidence type="ECO:0000313" key="6">
    <source>
        <dbReference type="EMBL" id="MEX6500731.1"/>
    </source>
</evidence>
<dbReference type="RefSeq" id="WP_369285648.1">
    <property type="nucleotide sequence ID" value="NZ_JBFTEG010000001.1"/>
</dbReference>
<comment type="caution">
    <text evidence="6">The sequence shown here is derived from an EMBL/GenBank/DDBJ whole genome shotgun (WGS) entry which is preliminary data.</text>
</comment>
<organism evidence="6 7">
    <name type="scientific">Pseudomonas zhanjiangensis</name>
    <dbReference type="NCBI Taxonomy" id="3239015"/>
    <lineage>
        <taxon>Bacteria</taxon>
        <taxon>Pseudomonadati</taxon>
        <taxon>Pseudomonadota</taxon>
        <taxon>Gammaproteobacteria</taxon>
        <taxon>Pseudomonadales</taxon>
        <taxon>Pseudomonadaceae</taxon>
        <taxon>Pseudomonas</taxon>
    </lineage>
</organism>
<dbReference type="PANTHER" id="PTHR36153">
    <property type="entry name" value="INNER MEMBRANE PROTEIN-RELATED"/>
    <property type="match status" value="1"/>
</dbReference>
<dbReference type="Gene3D" id="3.40.50.300">
    <property type="entry name" value="P-loop containing nucleotide triphosphate hydrolases"/>
    <property type="match status" value="1"/>
</dbReference>
<evidence type="ECO:0000259" key="4">
    <source>
        <dbReference type="Pfam" id="PF14331"/>
    </source>
</evidence>
<dbReference type="InterPro" id="IPR025743">
    <property type="entry name" value="TssM1_N"/>
</dbReference>
<dbReference type="Pfam" id="PF14331">
    <property type="entry name" value="IcmF-related_N"/>
    <property type="match status" value="1"/>
</dbReference>
<keyword evidence="1" id="KW-0472">Membrane</keyword>
<keyword evidence="1" id="KW-0812">Transmembrane</keyword>
<keyword evidence="7" id="KW-1185">Reference proteome</keyword>
<dbReference type="Pfam" id="PF06744">
    <property type="entry name" value="IcmF_C"/>
    <property type="match status" value="1"/>
</dbReference>
<feature type="domain" description="Type VI secretion system IcmF C-terminal" evidence="2">
    <location>
        <begin position="1054"/>
        <end position="1159"/>
    </location>
</feature>
<protein>
    <submittedName>
        <fullName evidence="6">Type VI secretion system membrane subunit TssM</fullName>
    </submittedName>
</protein>
<reference evidence="6 7" key="1">
    <citation type="submission" date="2024-07" db="EMBL/GenBank/DDBJ databases">
        <authorList>
            <person name="Li M."/>
        </authorList>
    </citation>
    <scope>NUCLEOTIDE SEQUENCE [LARGE SCALE GENOMIC DNA]</scope>
    <source>
        <strain evidence="6 7">25A3E</strain>
    </source>
</reference>
<dbReference type="NCBIfam" id="TIGR03348">
    <property type="entry name" value="VI_IcmF"/>
    <property type="match status" value="1"/>
</dbReference>
<dbReference type="InterPro" id="IPR009612">
    <property type="entry name" value="IcmF-rel"/>
</dbReference>
<dbReference type="PANTHER" id="PTHR36153:SF1">
    <property type="entry name" value="TYPE VI SECRETION SYSTEM COMPONENT TSSM1"/>
    <property type="match status" value="1"/>
</dbReference>
<name>A0ABV3YN38_9PSED</name>
<evidence type="ECO:0000256" key="1">
    <source>
        <dbReference type="SAM" id="Phobius"/>
    </source>
</evidence>
<dbReference type="InterPro" id="IPR053156">
    <property type="entry name" value="T6SS_TssM-like"/>
</dbReference>
<dbReference type="InterPro" id="IPR048677">
    <property type="entry name" value="TssM1_hel"/>
</dbReference>
<keyword evidence="1" id="KW-1133">Transmembrane helix</keyword>
<dbReference type="InterPro" id="IPR027417">
    <property type="entry name" value="P-loop_NTPase"/>
</dbReference>
<dbReference type="EMBL" id="JBFTEG010000001">
    <property type="protein sequence ID" value="MEX6500731.1"/>
    <property type="molecule type" value="Genomic_DNA"/>
</dbReference>
<feature type="domain" description="IcmF-related" evidence="3">
    <location>
        <begin position="502"/>
        <end position="793"/>
    </location>
</feature>
<accession>A0ABV3YN38</accession>
<dbReference type="Proteomes" id="UP001560296">
    <property type="component" value="Unassembled WGS sequence"/>
</dbReference>
<dbReference type="InterPro" id="IPR010623">
    <property type="entry name" value="IcmF_C"/>
</dbReference>
<proteinExistence type="predicted"/>
<feature type="transmembrane region" description="Helical" evidence="1">
    <location>
        <begin position="48"/>
        <end position="69"/>
    </location>
</feature>
<evidence type="ECO:0000259" key="3">
    <source>
        <dbReference type="Pfam" id="PF06761"/>
    </source>
</evidence>
<sequence length="1179" mass="132229">MKSFFANLAAFLRKTWVWSLLLVLLLALLVWFAGPLLAVDDHRFWESATSRLLSISALFLLWGLAMVFASWKASARKKAEEDDADAQERLRREGLIGEEQAELRQRFKDALRTLKRSSLYRGRSEKWRSELPWYLLLGPQGSGKTSLLDFSGLDFPLNRGDNQRLTRDVSGTRHADWYFADHAVLIDTAGRYLSQGDPQIDASAWNTLLGLLRKRRARPLNGVLVNIPVEQLQGGSEVALETLARQTRQRLQDIHQRLGADVPVYLVLSKADKVLGFDEFFDQLSREESDQVLGASFRKEQNGTDVQVLRQEFEELLRRLNSQVVLRMHQERDTQRRGRILDFPHQLGQIGERLCLFVELAFSGNRYQRASQLRGFYLTSAPQLDEQLDPLTAGIGRNLGLASSALPTFRSGRARFINQLLDRVIFPEAELAGLDQKEVRRIDWGQRALYAGAFACLALFGALWANGFSANHGRLEQLRELAERLTRERGAITAEDDALRTLAALDSSFAATQVFPPEDQVSYLQRGGLYQVERVEPTVQRAYRGELETLLLPRVARQLEAQIRANLGDRERLLGSLRAYLMLNLAERRDATYLEEWLAADWSLRYAGNSAAQRGLNRHFERLLAEPFAPYALNAPLVAQARQVLRSESLANVVYRMLREQARSLPDYRLSQKLGPQAAVFVGADYRIPGFYTQAGYQKLFVAQGGDLVRDILRDNWVLGEGDSLSTGDLSRLLVEMEQLYFRDYANYWGEALAQLSLEPVGSANQGALQLAGLTAANSPLLQLLVEVRDNTRFKGMAEAADEAGAAAEALQGAKGKLGKAAKLAGAAAEQAQAALLKKLPDTARKTLERRFEPLHRLLDDNGGASAELATSLQALDALQLQLAGLAHASAPEQAAFELAKARMSGRRDAINQLRSSAARLPQPIGNWLGLLAEDSWMLVLGDAYHYLNQRYQSELYAAYDGSLKQRYPFSAHSDSDVAIADFREFFKSQGIAQRFFDSYLKPFVSGSAGQYRLRQVDGRGLPLSREFLLQMSHAQTIRRSFFAENPNEPKVLFKLEPYSLDSSLGRADFRFGSQQLEYRHGPIVQTAFSWPADADEGRTSLVVEELGGRRVGIEKNTGPWSLFRLLDLMQVDYHSGRDVLMLKADLGGLHANYLLHSQRSPNPFDLGLLRSFKLPATL</sequence>
<dbReference type="SUPFAM" id="SSF52540">
    <property type="entry name" value="P-loop containing nucleoside triphosphate hydrolases"/>
    <property type="match status" value="1"/>
</dbReference>
<evidence type="ECO:0000313" key="7">
    <source>
        <dbReference type="Proteomes" id="UP001560296"/>
    </source>
</evidence>
<dbReference type="InterPro" id="IPR017731">
    <property type="entry name" value="TssM1-like"/>
</dbReference>
<dbReference type="Pfam" id="PF21070">
    <property type="entry name" value="IcmF_helical"/>
    <property type="match status" value="1"/>
</dbReference>
<evidence type="ECO:0000259" key="2">
    <source>
        <dbReference type="Pfam" id="PF06744"/>
    </source>
</evidence>
<gene>
    <name evidence="6" type="primary">tssM</name>
    <name evidence="6" type="ORF">AB5S05_01535</name>
</gene>
<feature type="domain" description="Type VI secretion system component TssM1 helical" evidence="5">
    <location>
        <begin position="947"/>
        <end position="1045"/>
    </location>
</feature>
<evidence type="ECO:0000259" key="5">
    <source>
        <dbReference type="Pfam" id="PF21070"/>
    </source>
</evidence>
<feature type="transmembrane region" description="Helical" evidence="1">
    <location>
        <begin position="448"/>
        <end position="465"/>
    </location>
</feature>
<feature type="domain" description="Type VI secretion system component TssM1 N-terminal" evidence="4">
    <location>
        <begin position="200"/>
        <end position="452"/>
    </location>
</feature>